<dbReference type="AlphaFoldDB" id="A0AAV8XR61"/>
<keyword evidence="1 3" id="KW-0193">Cuticle</keyword>
<evidence type="ECO:0008006" key="6">
    <source>
        <dbReference type="Google" id="ProtNLM"/>
    </source>
</evidence>
<dbReference type="GO" id="GO:0031012">
    <property type="term" value="C:extracellular matrix"/>
    <property type="evidence" value="ECO:0007669"/>
    <property type="project" value="TreeGrafter"/>
</dbReference>
<proteinExistence type="predicted"/>
<evidence type="ECO:0000256" key="2">
    <source>
        <dbReference type="ARBA" id="ARBA00022737"/>
    </source>
</evidence>
<gene>
    <name evidence="4" type="ORF">NQ318_010300</name>
</gene>
<dbReference type="Proteomes" id="UP001162162">
    <property type="component" value="Unassembled WGS sequence"/>
</dbReference>
<reference evidence="4" key="1">
    <citation type="journal article" date="2023" name="Insect Mol. Biol.">
        <title>Genome sequencing provides insights into the evolution of gene families encoding plant cell wall-degrading enzymes in longhorned beetles.</title>
        <authorList>
            <person name="Shin N.R."/>
            <person name="Okamura Y."/>
            <person name="Kirsch R."/>
            <person name="Pauchet Y."/>
        </authorList>
    </citation>
    <scope>NUCLEOTIDE SEQUENCE</scope>
    <source>
        <strain evidence="4">AMC_N1</strain>
    </source>
</reference>
<comment type="caution">
    <text evidence="4">The sequence shown here is derived from an EMBL/GenBank/DDBJ whole genome shotgun (WGS) entry which is preliminary data.</text>
</comment>
<dbReference type="Pfam" id="PF00379">
    <property type="entry name" value="Chitin_bind_4"/>
    <property type="match status" value="3"/>
</dbReference>
<accession>A0AAV8XR61</accession>
<name>A0AAV8XR61_9CUCU</name>
<protein>
    <recommendedName>
        <fullName evidence="6">Cuticle protein</fullName>
    </recommendedName>
</protein>
<dbReference type="EMBL" id="JAPWTK010000363">
    <property type="protein sequence ID" value="KAJ8941532.1"/>
    <property type="molecule type" value="Genomic_DNA"/>
</dbReference>
<dbReference type="PANTHER" id="PTHR12236:SF94">
    <property type="entry name" value="CCP84AA-RELATED"/>
    <property type="match status" value="1"/>
</dbReference>
<dbReference type="InterPro" id="IPR031311">
    <property type="entry name" value="CHIT_BIND_RR_consensus"/>
</dbReference>
<evidence type="ECO:0000313" key="4">
    <source>
        <dbReference type="EMBL" id="KAJ8941532.1"/>
    </source>
</evidence>
<keyword evidence="2" id="KW-0677">Repeat</keyword>
<sequence>MAYYCAYAGPGALWGRVKALVAFAALVSAARAGLLPAAPLTYATPAIAKFAAPIAYAAPVARAVVADEYDPHPQYSYAYDINDALTGDSKSQHETRDGDVVQGSYSLTDADGLRRTVDYTADPVNGFNAVVRREPLVQKVVAKVAAPVAYAAPVAKIAAPLAYAAPVAKLHAKLVAFAALVSAARAGLLPAAPLTYAAPAVAKFAAPIAYAAPAVAKVAAPLAYAAPVAKAVVTDEYDPHPQYSYAYDINDGLTGDSKSQHETRDGDVVQGSYSLTDADGLRRTVDYTADPVNGFNAVVRREPLVQKVVANVAAPVAYAAPVAKIAAPLAYAAPVAKLHAPLIAFAALVSAARAGLLPAAPLTYAAPSVAKFAAPIAYAAPVAKAVVADEYDPHPQYSYAYDINDALTGDSKSQHETRDGDVVQGSYSLTDADGVRRTVDYTADPVNGFNAVVRREPLVQKVVAKVAAPVAYAAPVAKIAAPLAYSAPVAKLHAPVAYASPLYHH</sequence>
<dbReference type="InterPro" id="IPR000618">
    <property type="entry name" value="Insect_cuticle"/>
</dbReference>
<dbReference type="InterPro" id="IPR051217">
    <property type="entry name" value="Insect_Cuticle_Struc_Prot"/>
</dbReference>
<evidence type="ECO:0000256" key="1">
    <source>
        <dbReference type="ARBA" id="ARBA00022460"/>
    </source>
</evidence>
<dbReference type="GO" id="GO:0042302">
    <property type="term" value="F:structural constituent of cuticle"/>
    <property type="evidence" value="ECO:0007669"/>
    <property type="project" value="UniProtKB-UniRule"/>
</dbReference>
<dbReference type="PROSITE" id="PS00233">
    <property type="entry name" value="CHIT_BIND_RR_1"/>
    <property type="match status" value="3"/>
</dbReference>
<dbReference type="PANTHER" id="PTHR12236">
    <property type="entry name" value="STRUCTURAL CONTITUENT OF CUTICLE"/>
    <property type="match status" value="1"/>
</dbReference>
<evidence type="ECO:0000256" key="3">
    <source>
        <dbReference type="PROSITE-ProRule" id="PRU00497"/>
    </source>
</evidence>
<dbReference type="PROSITE" id="PS51155">
    <property type="entry name" value="CHIT_BIND_RR_2"/>
    <property type="match status" value="3"/>
</dbReference>
<keyword evidence="5" id="KW-1185">Reference proteome</keyword>
<dbReference type="PRINTS" id="PR00947">
    <property type="entry name" value="CUTICLE"/>
</dbReference>
<organism evidence="4 5">
    <name type="scientific">Aromia moschata</name>
    <dbReference type="NCBI Taxonomy" id="1265417"/>
    <lineage>
        <taxon>Eukaryota</taxon>
        <taxon>Metazoa</taxon>
        <taxon>Ecdysozoa</taxon>
        <taxon>Arthropoda</taxon>
        <taxon>Hexapoda</taxon>
        <taxon>Insecta</taxon>
        <taxon>Pterygota</taxon>
        <taxon>Neoptera</taxon>
        <taxon>Endopterygota</taxon>
        <taxon>Coleoptera</taxon>
        <taxon>Polyphaga</taxon>
        <taxon>Cucujiformia</taxon>
        <taxon>Chrysomeloidea</taxon>
        <taxon>Cerambycidae</taxon>
        <taxon>Cerambycinae</taxon>
        <taxon>Callichromatini</taxon>
        <taxon>Aromia</taxon>
    </lineage>
</organism>
<evidence type="ECO:0000313" key="5">
    <source>
        <dbReference type="Proteomes" id="UP001162162"/>
    </source>
</evidence>
<dbReference type="GO" id="GO:0005615">
    <property type="term" value="C:extracellular space"/>
    <property type="evidence" value="ECO:0007669"/>
    <property type="project" value="TreeGrafter"/>
</dbReference>